<reference evidence="2 3" key="1">
    <citation type="journal article" date="2011" name="PLoS Genet.">
        <title>Comparative genomic analysis of human fungal pathogens causing paracoccidioidomycosis.</title>
        <authorList>
            <person name="Desjardins C.A."/>
            <person name="Champion M.D."/>
            <person name="Holder J.W."/>
            <person name="Muszewska A."/>
            <person name="Goldberg J."/>
            <person name="Bailao A.M."/>
            <person name="Brigido M.M."/>
            <person name="Ferreira M.E."/>
            <person name="Garcia A.M."/>
            <person name="Grynberg M."/>
            <person name="Gujja S."/>
            <person name="Heiman D.I."/>
            <person name="Henn M.R."/>
            <person name="Kodira C.D."/>
            <person name="Leon-Narvaez H."/>
            <person name="Longo L.V."/>
            <person name="Ma L.J."/>
            <person name="Malavazi I."/>
            <person name="Matsuo A.L."/>
            <person name="Morais F.V."/>
            <person name="Pereira M."/>
            <person name="Rodriguez-Brito S."/>
            <person name="Sakthikumar S."/>
            <person name="Salem-Izacc S.M."/>
            <person name="Sykes S.M."/>
            <person name="Teixeira M.M."/>
            <person name="Vallejo M.C."/>
            <person name="Walter M.E."/>
            <person name="Yandava C."/>
            <person name="Young S."/>
            <person name="Zeng Q."/>
            <person name="Zucker J."/>
            <person name="Felipe M.S."/>
            <person name="Goldman G.H."/>
            <person name="Haas B.J."/>
            <person name="McEwen J.G."/>
            <person name="Nino-Vega G."/>
            <person name="Puccia R."/>
            <person name="San-Blas G."/>
            <person name="Soares C.M."/>
            <person name="Birren B.W."/>
            <person name="Cuomo C.A."/>
        </authorList>
    </citation>
    <scope>NUCLEOTIDE SEQUENCE [LARGE SCALE GENOMIC DNA]</scope>
    <source>
        <strain evidence="3">ATCC MYA-826 / Pb01</strain>
    </source>
</reference>
<evidence type="ECO:0000256" key="1">
    <source>
        <dbReference type="SAM" id="MobiDB-lite"/>
    </source>
</evidence>
<dbReference type="EMBL" id="KN294007">
    <property type="protein sequence ID" value="KGQ01183.1"/>
    <property type="molecule type" value="Genomic_DNA"/>
</dbReference>
<dbReference type="Proteomes" id="UP000002059">
    <property type="component" value="Partially assembled WGS sequence"/>
</dbReference>
<dbReference type="RefSeq" id="XP_015702731.1">
    <property type="nucleotide sequence ID" value="XM_015847656.1"/>
</dbReference>
<dbReference type="AlphaFoldDB" id="A0A0A2V143"/>
<protein>
    <submittedName>
        <fullName evidence="2">Uncharacterized protein</fullName>
    </submittedName>
</protein>
<sequence length="118" mass="12930">MIDHELLTDCRNTLAGGVAGGVMKRQSIRENDDDDDDDDDDDREGCDRRGIKYLSRRARATVVKNGPALGSCQRQPLGLVTTKAGPGFPLVLRMADTDAGSINQHTELFSAPRRHPLK</sequence>
<dbReference type="VEuPathDB" id="FungiDB:PAAG_12128"/>
<name>A0A0A2V143_PARBA</name>
<organism evidence="2 3">
    <name type="scientific">Paracoccidioides lutzii (strain ATCC MYA-826 / Pb01)</name>
    <name type="common">Paracoccidioides brasiliensis</name>
    <dbReference type="NCBI Taxonomy" id="502779"/>
    <lineage>
        <taxon>Eukaryota</taxon>
        <taxon>Fungi</taxon>
        <taxon>Dikarya</taxon>
        <taxon>Ascomycota</taxon>
        <taxon>Pezizomycotina</taxon>
        <taxon>Eurotiomycetes</taxon>
        <taxon>Eurotiomycetidae</taxon>
        <taxon>Onygenales</taxon>
        <taxon>Ajellomycetaceae</taxon>
        <taxon>Paracoccidioides</taxon>
    </lineage>
</organism>
<feature type="compositionally biased region" description="Acidic residues" evidence="1">
    <location>
        <begin position="31"/>
        <end position="44"/>
    </location>
</feature>
<dbReference type="KEGG" id="pbl:PAAG_12128"/>
<dbReference type="HOGENOM" id="CLU_2073854_0_0_1"/>
<feature type="region of interest" description="Disordered" evidence="1">
    <location>
        <begin position="21"/>
        <end position="48"/>
    </location>
</feature>
<evidence type="ECO:0000313" key="3">
    <source>
        <dbReference type="Proteomes" id="UP000002059"/>
    </source>
</evidence>
<proteinExistence type="predicted"/>
<keyword evidence="3" id="KW-1185">Reference proteome</keyword>
<evidence type="ECO:0000313" key="2">
    <source>
        <dbReference type="EMBL" id="KGQ01183.1"/>
    </source>
</evidence>
<dbReference type="GeneID" id="26970885"/>
<gene>
    <name evidence="2" type="ORF">PAAG_12128</name>
</gene>
<accession>A0A0A2V143</accession>